<proteinExistence type="predicted"/>
<evidence type="ECO:0000313" key="3">
    <source>
        <dbReference type="Proteomes" id="UP000729402"/>
    </source>
</evidence>
<accession>A0A8J5RPQ7</accession>
<evidence type="ECO:0000256" key="1">
    <source>
        <dbReference type="SAM" id="MobiDB-lite"/>
    </source>
</evidence>
<feature type="region of interest" description="Disordered" evidence="1">
    <location>
        <begin position="27"/>
        <end position="65"/>
    </location>
</feature>
<dbReference type="Proteomes" id="UP000729402">
    <property type="component" value="Unassembled WGS sequence"/>
</dbReference>
<dbReference type="EMBL" id="JAAALK010001226">
    <property type="protein sequence ID" value="KAG8043119.1"/>
    <property type="molecule type" value="Genomic_DNA"/>
</dbReference>
<comment type="caution">
    <text evidence="2">The sequence shown here is derived from an EMBL/GenBank/DDBJ whole genome shotgun (WGS) entry which is preliminary data.</text>
</comment>
<reference evidence="2" key="2">
    <citation type="submission" date="2021-02" db="EMBL/GenBank/DDBJ databases">
        <authorList>
            <person name="Kimball J.A."/>
            <person name="Haas M.W."/>
            <person name="Macchietto M."/>
            <person name="Kono T."/>
            <person name="Duquette J."/>
            <person name="Shao M."/>
        </authorList>
    </citation>
    <scope>NUCLEOTIDE SEQUENCE</scope>
    <source>
        <tissue evidence="2">Fresh leaf tissue</tissue>
    </source>
</reference>
<reference evidence="2" key="1">
    <citation type="journal article" date="2021" name="bioRxiv">
        <title>Whole Genome Assembly and Annotation of Northern Wild Rice, Zizania palustris L., Supports a Whole Genome Duplication in the Zizania Genus.</title>
        <authorList>
            <person name="Haas M."/>
            <person name="Kono T."/>
            <person name="Macchietto M."/>
            <person name="Millas R."/>
            <person name="McGilp L."/>
            <person name="Shao M."/>
            <person name="Duquette J."/>
            <person name="Hirsch C.N."/>
            <person name="Kimball J."/>
        </authorList>
    </citation>
    <scope>NUCLEOTIDE SEQUENCE</scope>
    <source>
        <tissue evidence="2">Fresh leaf tissue</tissue>
    </source>
</reference>
<name>A0A8J5RPQ7_ZIZPA</name>
<protein>
    <submittedName>
        <fullName evidence="2">Uncharacterized protein</fullName>
    </submittedName>
</protein>
<organism evidence="2 3">
    <name type="scientific">Zizania palustris</name>
    <name type="common">Northern wild rice</name>
    <dbReference type="NCBI Taxonomy" id="103762"/>
    <lineage>
        <taxon>Eukaryota</taxon>
        <taxon>Viridiplantae</taxon>
        <taxon>Streptophyta</taxon>
        <taxon>Embryophyta</taxon>
        <taxon>Tracheophyta</taxon>
        <taxon>Spermatophyta</taxon>
        <taxon>Magnoliopsida</taxon>
        <taxon>Liliopsida</taxon>
        <taxon>Poales</taxon>
        <taxon>Poaceae</taxon>
        <taxon>BOP clade</taxon>
        <taxon>Oryzoideae</taxon>
        <taxon>Oryzeae</taxon>
        <taxon>Zizaniinae</taxon>
        <taxon>Zizania</taxon>
    </lineage>
</organism>
<evidence type="ECO:0000313" key="2">
    <source>
        <dbReference type="EMBL" id="KAG8043119.1"/>
    </source>
</evidence>
<keyword evidence="3" id="KW-1185">Reference proteome</keyword>
<dbReference type="AlphaFoldDB" id="A0A8J5RPQ7"/>
<gene>
    <name evidence="2" type="ORF">GUJ93_ZPchr0632g11324</name>
</gene>
<dbReference type="OrthoDB" id="1937476at2759"/>
<sequence length="136" mass="15495">MAAQMARLQAKVERWRQEAMDRLRPQANLATSETHQYDDPNYYPEAPEVREDTENTSFDNKSPLHPYLQNVRFDPRFQASKLHKYSGGPDLGEFSRSYALAIKAIRGVQNTRAKCFPIALEGNSPSLVLVSKARIN</sequence>